<dbReference type="Proteomes" id="UP001604267">
    <property type="component" value="Unassembled WGS sequence"/>
</dbReference>
<dbReference type="InterPro" id="IPR029063">
    <property type="entry name" value="SAM-dependent_MTases_sf"/>
</dbReference>
<keyword evidence="1" id="KW-0489">Methyltransferase</keyword>
<dbReference type="Pfam" id="PF13489">
    <property type="entry name" value="Methyltransf_23"/>
    <property type="match status" value="1"/>
</dbReference>
<proteinExistence type="predicted"/>
<sequence>MTASSGTAAPTDASKERWEWTEERYRDGVFSHAVATERERLRLLESVLDDHTRGHFQRLGLASGHRVLEVGGGGGSVARWLAGQGADVTVTDLDTTYLDELSEAGVRVLRHDVYTDDFPQGSFDFIHTRYVVIHLPDPERAVARLVQWLKPGGVLLLEEPAFFPIKDSPHPAYRKVMRAFRAHLESAVGTDTEWARNLPVPLRGKGLDGIGYDARLQRIAGGDNEAEWWRLTLEQTRAAVVAEGLATDEDFEAAYRELADPGFHDLSLAVFTAWGTRQGS</sequence>
<dbReference type="GO" id="GO:0102208">
    <property type="term" value="F:2-polyprenyl-6-hydroxyphenol methylase activity"/>
    <property type="evidence" value="ECO:0007669"/>
    <property type="project" value="UniProtKB-EC"/>
</dbReference>
<dbReference type="PANTHER" id="PTHR43591">
    <property type="entry name" value="METHYLTRANSFERASE"/>
    <property type="match status" value="1"/>
</dbReference>
<dbReference type="EC" id="2.1.1.64" evidence="1"/>
<keyword evidence="1" id="KW-0808">Transferase</keyword>
<evidence type="ECO:0000313" key="2">
    <source>
        <dbReference type="Proteomes" id="UP001604267"/>
    </source>
</evidence>
<evidence type="ECO:0000313" key="1">
    <source>
        <dbReference type="EMBL" id="MFG3016484.1"/>
    </source>
</evidence>
<accession>A0ABW7BH21</accession>
<reference evidence="1 2" key="1">
    <citation type="submission" date="2024-10" db="EMBL/GenBank/DDBJ databases">
        <title>The Natural Products Discovery Center: Release of the First 8490 Sequenced Strains for Exploring Actinobacteria Biosynthetic Diversity.</title>
        <authorList>
            <person name="Kalkreuter E."/>
            <person name="Kautsar S.A."/>
            <person name="Yang D."/>
            <person name="Bader C.D."/>
            <person name="Teijaro C.N."/>
            <person name="Fluegel L."/>
            <person name="Davis C.M."/>
            <person name="Simpson J.R."/>
            <person name="Lauterbach L."/>
            <person name="Steele A.D."/>
            <person name="Gui C."/>
            <person name="Meng S."/>
            <person name="Li G."/>
            <person name="Viehrig K."/>
            <person name="Ye F."/>
            <person name="Su P."/>
            <person name="Kiefer A.F."/>
            <person name="Nichols A."/>
            <person name="Cepeda A.J."/>
            <person name="Yan W."/>
            <person name="Fan B."/>
            <person name="Jiang Y."/>
            <person name="Adhikari A."/>
            <person name="Zheng C.-J."/>
            <person name="Schuster L."/>
            <person name="Cowan T.M."/>
            <person name="Smanski M.J."/>
            <person name="Chevrette M.G."/>
            <person name="De Carvalho L.P.S."/>
            <person name="Shen B."/>
        </authorList>
    </citation>
    <scope>NUCLEOTIDE SEQUENCE [LARGE SCALE GENOMIC DNA]</scope>
    <source>
        <strain evidence="1 2">NPDC048320</strain>
    </source>
</reference>
<keyword evidence="2" id="KW-1185">Reference proteome</keyword>
<protein>
    <submittedName>
        <fullName evidence="1">Class I SAM-dependent methyltransferase</fullName>
        <ecNumber evidence="1">2.1.1.222</ecNumber>
        <ecNumber evidence="1">2.1.1.64</ecNumber>
    </submittedName>
</protein>
<name>A0ABW7BH21_9ACTN</name>
<organism evidence="1 2">
    <name type="scientific">Streptomyces cinerochromogenes</name>
    <dbReference type="NCBI Taxonomy" id="66422"/>
    <lineage>
        <taxon>Bacteria</taxon>
        <taxon>Bacillati</taxon>
        <taxon>Actinomycetota</taxon>
        <taxon>Actinomycetes</taxon>
        <taxon>Kitasatosporales</taxon>
        <taxon>Streptomycetaceae</taxon>
        <taxon>Streptomyces</taxon>
    </lineage>
</organism>
<dbReference type="GO" id="GO:0032259">
    <property type="term" value="P:methylation"/>
    <property type="evidence" value="ECO:0007669"/>
    <property type="project" value="UniProtKB-KW"/>
</dbReference>
<dbReference type="EC" id="2.1.1.222" evidence="1"/>
<dbReference type="CDD" id="cd02440">
    <property type="entry name" value="AdoMet_MTases"/>
    <property type="match status" value="1"/>
</dbReference>
<dbReference type="EMBL" id="JBICYV010000031">
    <property type="protein sequence ID" value="MFG3016484.1"/>
    <property type="molecule type" value="Genomic_DNA"/>
</dbReference>
<dbReference type="SUPFAM" id="SSF53335">
    <property type="entry name" value="S-adenosyl-L-methionine-dependent methyltransferases"/>
    <property type="match status" value="1"/>
</dbReference>
<comment type="caution">
    <text evidence="1">The sequence shown here is derived from an EMBL/GenBank/DDBJ whole genome shotgun (WGS) entry which is preliminary data.</text>
</comment>
<dbReference type="GO" id="GO:0061542">
    <property type="term" value="F:3-demethylubiquinol 3-O-methyltransferase activity"/>
    <property type="evidence" value="ECO:0007669"/>
    <property type="project" value="UniProtKB-EC"/>
</dbReference>
<gene>
    <name evidence="1" type="ORF">ACGFZB_39775</name>
</gene>
<dbReference type="Gene3D" id="3.40.50.150">
    <property type="entry name" value="Vaccinia Virus protein VP39"/>
    <property type="match status" value="1"/>
</dbReference>
<dbReference type="RefSeq" id="WP_392825348.1">
    <property type="nucleotide sequence ID" value="NZ_JBICYV010000031.1"/>
</dbReference>